<dbReference type="Pfam" id="PF02746">
    <property type="entry name" value="MR_MLE_N"/>
    <property type="match status" value="1"/>
</dbReference>
<evidence type="ECO:0000256" key="3">
    <source>
        <dbReference type="ARBA" id="ARBA00022842"/>
    </source>
</evidence>
<dbReference type="GO" id="GO:0016052">
    <property type="term" value="P:carbohydrate catabolic process"/>
    <property type="evidence" value="ECO:0007669"/>
    <property type="project" value="TreeGrafter"/>
</dbReference>
<dbReference type="Gene3D" id="3.20.20.120">
    <property type="entry name" value="Enolase-like C-terminal domain"/>
    <property type="match status" value="1"/>
</dbReference>
<dbReference type="PANTHER" id="PTHR13794:SF58">
    <property type="entry name" value="MITOCHONDRIAL ENOLASE SUPERFAMILY MEMBER 1"/>
    <property type="match status" value="1"/>
</dbReference>
<evidence type="ECO:0000259" key="4">
    <source>
        <dbReference type="SMART" id="SM00922"/>
    </source>
</evidence>
<feature type="domain" description="Mandelate racemase/muconate lactonizing enzyme C-terminal" evidence="4">
    <location>
        <begin position="152"/>
        <end position="250"/>
    </location>
</feature>
<gene>
    <name evidence="5" type="ORF">DSM104329_02359</name>
</gene>
<evidence type="ECO:0000256" key="1">
    <source>
        <dbReference type="ARBA" id="ARBA00001946"/>
    </source>
</evidence>
<protein>
    <submittedName>
        <fullName evidence="5">L-talarate/galactarate dehydratase</fullName>
        <ecNumber evidence="5">4.2.1.156</ecNumber>
    </submittedName>
</protein>
<organism evidence="5 6">
    <name type="scientific">Capillimicrobium parvum</name>
    <dbReference type="NCBI Taxonomy" id="2884022"/>
    <lineage>
        <taxon>Bacteria</taxon>
        <taxon>Bacillati</taxon>
        <taxon>Actinomycetota</taxon>
        <taxon>Thermoleophilia</taxon>
        <taxon>Solirubrobacterales</taxon>
        <taxon>Capillimicrobiaceae</taxon>
        <taxon>Capillimicrobium</taxon>
    </lineage>
</organism>
<dbReference type="InterPro" id="IPR013341">
    <property type="entry name" value="Mandelate_racemase_N_dom"/>
</dbReference>
<dbReference type="Pfam" id="PF13378">
    <property type="entry name" value="MR_MLE_C"/>
    <property type="match status" value="1"/>
</dbReference>
<dbReference type="Proteomes" id="UP001162834">
    <property type="component" value="Chromosome"/>
</dbReference>
<dbReference type="EMBL" id="CP087164">
    <property type="protein sequence ID" value="UGS35962.1"/>
    <property type="molecule type" value="Genomic_DNA"/>
</dbReference>
<reference evidence="5" key="1">
    <citation type="journal article" date="2022" name="Int. J. Syst. Evol. Microbiol.">
        <title>Pseudomonas aegrilactucae sp. nov. and Pseudomonas morbosilactucae sp. nov., pathogens causing bacterial rot of lettuce in Japan.</title>
        <authorList>
            <person name="Sawada H."/>
            <person name="Fujikawa T."/>
            <person name="Satou M."/>
        </authorList>
    </citation>
    <scope>NUCLEOTIDE SEQUENCE</scope>
    <source>
        <strain evidence="5">0166_1</strain>
    </source>
</reference>
<keyword evidence="3" id="KW-0460">Magnesium</keyword>
<dbReference type="EC" id="4.2.1.156" evidence="5"/>
<name>A0A9E6XY45_9ACTN</name>
<dbReference type="PANTHER" id="PTHR13794">
    <property type="entry name" value="ENOLASE SUPERFAMILY, MANDELATE RACEMASE"/>
    <property type="match status" value="1"/>
</dbReference>
<dbReference type="InterPro" id="IPR029065">
    <property type="entry name" value="Enolase_C-like"/>
</dbReference>
<keyword evidence="6" id="KW-1185">Reference proteome</keyword>
<dbReference type="Gene3D" id="3.30.390.10">
    <property type="entry name" value="Enolase-like, N-terminal domain"/>
    <property type="match status" value="1"/>
</dbReference>
<dbReference type="GO" id="GO:0016836">
    <property type="term" value="F:hydro-lyase activity"/>
    <property type="evidence" value="ECO:0007669"/>
    <property type="project" value="TreeGrafter"/>
</dbReference>
<dbReference type="GO" id="GO:0000287">
    <property type="term" value="F:magnesium ion binding"/>
    <property type="evidence" value="ECO:0007669"/>
    <property type="project" value="TreeGrafter"/>
</dbReference>
<evidence type="ECO:0000313" key="6">
    <source>
        <dbReference type="Proteomes" id="UP001162834"/>
    </source>
</evidence>
<evidence type="ECO:0000256" key="2">
    <source>
        <dbReference type="ARBA" id="ARBA00022723"/>
    </source>
</evidence>
<dbReference type="AlphaFoldDB" id="A0A9E6XY45"/>
<sequence>MTGPARDLTIAAIETVPIRVPLGRVYRGSYYEMTHRSTVITRVVTGSGIVGEAYAGDEDAALQAIQQIIDREIAPRLLGEDAARVERCWEIARPVTFDILRDRRLGLVASACVDTAIWDAIGKALGEPLWRLWGGYRRSLPMISIGGYYGSPVSIEQEIADLRERGLAGIKFKVGGLTPAEDAERVRTARRAAGQDFVLAVDANQAWSPREAIEFARLVEGEDVAWFEEPCRWHNDRRAMRDVRYRSPLRVCAGQSEFSAAGCRDLMVEGAIDICNFDASWSGGPTEWRRVAAMAAGFDVDMGHHEEPQVAAHLLASIPHGRYVECFEPDRDPIWWNLIANRPPLSAGCIELSDAPGLGWELDEDYIDRHRVTSESP</sequence>
<keyword evidence="2" id="KW-0479">Metal-binding</keyword>
<evidence type="ECO:0000313" key="5">
    <source>
        <dbReference type="EMBL" id="UGS35962.1"/>
    </source>
</evidence>
<accession>A0A9E6XY45</accession>
<dbReference type="KEGG" id="sbae:DSM104329_02359"/>
<comment type="cofactor">
    <cofactor evidence="1">
        <name>Mg(2+)</name>
        <dbReference type="ChEBI" id="CHEBI:18420"/>
    </cofactor>
</comment>
<dbReference type="SFLD" id="SFLDS00001">
    <property type="entry name" value="Enolase"/>
    <property type="match status" value="1"/>
</dbReference>
<dbReference type="InterPro" id="IPR046945">
    <property type="entry name" value="RHMD-like"/>
</dbReference>
<dbReference type="SUPFAM" id="SSF51604">
    <property type="entry name" value="Enolase C-terminal domain-like"/>
    <property type="match status" value="1"/>
</dbReference>
<dbReference type="SMART" id="SM00922">
    <property type="entry name" value="MR_MLE"/>
    <property type="match status" value="1"/>
</dbReference>
<dbReference type="CDD" id="cd03316">
    <property type="entry name" value="MR_like"/>
    <property type="match status" value="1"/>
</dbReference>
<dbReference type="SUPFAM" id="SSF54826">
    <property type="entry name" value="Enolase N-terminal domain-like"/>
    <property type="match status" value="1"/>
</dbReference>
<dbReference type="InterPro" id="IPR013342">
    <property type="entry name" value="Mandelate_racemase_C"/>
</dbReference>
<dbReference type="InterPro" id="IPR036849">
    <property type="entry name" value="Enolase-like_C_sf"/>
</dbReference>
<dbReference type="InterPro" id="IPR029017">
    <property type="entry name" value="Enolase-like_N"/>
</dbReference>
<keyword evidence="5" id="KW-0456">Lyase</keyword>
<proteinExistence type="predicted"/>